<evidence type="ECO:0000256" key="1">
    <source>
        <dbReference type="SAM" id="MobiDB-lite"/>
    </source>
</evidence>
<dbReference type="Proteomes" id="UP001302020">
    <property type="component" value="Chromosome"/>
</dbReference>
<reference evidence="2 3" key="1">
    <citation type="submission" date="2023-05" db="EMBL/GenBank/DDBJ databases">
        <title>Xanthomonas rydalmerenesis sp. nov., a novel Xanthomonas species isolated from Fragaria x ananassa.</title>
        <authorList>
            <person name="McKnight D.J.E."/>
            <person name="Wong-Bajracharya J."/>
            <person name="Okoh E.B."/>
            <person name="Snijders F."/>
            <person name="Lidbetter F."/>
            <person name="Webster J."/>
            <person name="Djordjevic S.P."/>
            <person name="Bogema D.R."/>
            <person name="Chapman T.A."/>
        </authorList>
    </citation>
    <scope>NUCLEOTIDE SEQUENCE [LARGE SCALE GENOMIC DNA]</scope>
    <source>
        <strain evidence="2 3">DAR34883</strain>
    </source>
</reference>
<keyword evidence="3" id="KW-1185">Reference proteome</keyword>
<dbReference type="EMBL" id="CP126172">
    <property type="protein sequence ID" value="WOS40701.1"/>
    <property type="molecule type" value="Genomic_DNA"/>
</dbReference>
<accession>A0ABZ0JLL0</accession>
<evidence type="ECO:0008006" key="4">
    <source>
        <dbReference type="Google" id="ProtNLM"/>
    </source>
</evidence>
<evidence type="ECO:0000313" key="2">
    <source>
        <dbReference type="EMBL" id="WOS40701.1"/>
    </source>
</evidence>
<gene>
    <name evidence="2" type="ORF">QN243_20285</name>
</gene>
<evidence type="ECO:0000313" key="3">
    <source>
        <dbReference type="Proteomes" id="UP001302020"/>
    </source>
</evidence>
<feature type="region of interest" description="Disordered" evidence="1">
    <location>
        <begin position="34"/>
        <end position="58"/>
    </location>
</feature>
<name>A0ABZ0JLL0_9XANT</name>
<dbReference type="RefSeq" id="WP_317844069.1">
    <property type="nucleotide sequence ID" value="NZ_CP126170.1"/>
</dbReference>
<protein>
    <recommendedName>
        <fullName evidence="4">Carbon storage regulator</fullName>
    </recommendedName>
</protein>
<sequence>MSIGNDITVEIHYAYRGRAVLHVRAPSSMAIDRERNFAAPQNDDGPSVGAPEPSAKSP</sequence>
<organism evidence="2 3">
    <name type="scientific">Xanthomonas rydalmerensis</name>
    <dbReference type="NCBI Taxonomy" id="3046274"/>
    <lineage>
        <taxon>Bacteria</taxon>
        <taxon>Pseudomonadati</taxon>
        <taxon>Pseudomonadota</taxon>
        <taxon>Gammaproteobacteria</taxon>
        <taxon>Lysobacterales</taxon>
        <taxon>Lysobacteraceae</taxon>
        <taxon>Xanthomonas</taxon>
    </lineage>
</organism>
<proteinExistence type="predicted"/>